<keyword evidence="1" id="KW-0732">Signal</keyword>
<accession>A0A2S4ZWS6</accession>
<dbReference type="Proteomes" id="UP000236893">
    <property type="component" value="Unassembled WGS sequence"/>
</dbReference>
<dbReference type="PANTHER" id="PTHR34406:SF1">
    <property type="entry name" value="PROTEIN YCEI"/>
    <property type="match status" value="1"/>
</dbReference>
<dbReference type="AlphaFoldDB" id="A0A2S4ZWS6"/>
<dbReference type="RefSeq" id="WP_103790642.1">
    <property type="nucleotide sequence ID" value="NZ_PQVF01000018.1"/>
</dbReference>
<dbReference type="SUPFAM" id="SSF101874">
    <property type="entry name" value="YceI-like"/>
    <property type="match status" value="1"/>
</dbReference>
<name>A0A2S4ZWS6_9SPHI</name>
<organism evidence="3 4">
    <name type="scientific">Solitalea longa</name>
    <dbReference type="NCBI Taxonomy" id="2079460"/>
    <lineage>
        <taxon>Bacteria</taxon>
        <taxon>Pseudomonadati</taxon>
        <taxon>Bacteroidota</taxon>
        <taxon>Sphingobacteriia</taxon>
        <taxon>Sphingobacteriales</taxon>
        <taxon>Sphingobacteriaceae</taxon>
        <taxon>Solitalea</taxon>
    </lineage>
</organism>
<dbReference type="Gene3D" id="2.40.128.110">
    <property type="entry name" value="Lipid/polyisoprenoid-binding, YceI-like"/>
    <property type="match status" value="1"/>
</dbReference>
<comment type="caution">
    <text evidence="3">The sequence shown here is derived from an EMBL/GenBank/DDBJ whole genome shotgun (WGS) entry which is preliminary data.</text>
</comment>
<dbReference type="InterPro" id="IPR036761">
    <property type="entry name" value="TTHA0802/YceI-like_sf"/>
</dbReference>
<gene>
    <name evidence="3" type="ORF">C3K47_18450</name>
</gene>
<dbReference type="EMBL" id="PQVF01000018">
    <property type="protein sequence ID" value="POY34820.1"/>
    <property type="molecule type" value="Genomic_DNA"/>
</dbReference>
<feature type="chain" id="PRO_5015434792" evidence="1">
    <location>
        <begin position="21"/>
        <end position="198"/>
    </location>
</feature>
<evidence type="ECO:0000256" key="1">
    <source>
        <dbReference type="SAM" id="SignalP"/>
    </source>
</evidence>
<evidence type="ECO:0000259" key="2">
    <source>
        <dbReference type="SMART" id="SM00867"/>
    </source>
</evidence>
<dbReference type="PANTHER" id="PTHR34406">
    <property type="entry name" value="PROTEIN YCEI"/>
    <property type="match status" value="1"/>
</dbReference>
<feature type="signal peptide" evidence="1">
    <location>
        <begin position="1"/>
        <end position="20"/>
    </location>
</feature>
<evidence type="ECO:0000313" key="3">
    <source>
        <dbReference type="EMBL" id="POY34820.1"/>
    </source>
</evidence>
<keyword evidence="4" id="KW-1185">Reference proteome</keyword>
<reference evidence="3 4" key="1">
    <citation type="submission" date="2018-01" db="EMBL/GenBank/DDBJ databases">
        <authorList>
            <person name="Gaut B.S."/>
            <person name="Morton B.R."/>
            <person name="Clegg M.T."/>
            <person name="Duvall M.R."/>
        </authorList>
    </citation>
    <scope>NUCLEOTIDE SEQUENCE [LARGE SCALE GENOMIC DNA]</scope>
    <source>
        <strain evidence="3 4">HR-AV</strain>
    </source>
</reference>
<evidence type="ECO:0000313" key="4">
    <source>
        <dbReference type="Proteomes" id="UP000236893"/>
    </source>
</evidence>
<feature type="domain" description="Lipid/polyisoprenoid-binding YceI-like" evidence="2">
    <location>
        <begin position="28"/>
        <end position="197"/>
    </location>
</feature>
<protein>
    <submittedName>
        <fullName evidence="3">Lipid-binding protein</fullName>
    </submittedName>
</protein>
<dbReference type="OrthoDB" id="951410at2"/>
<dbReference type="Pfam" id="PF04264">
    <property type="entry name" value="YceI"/>
    <property type="match status" value="1"/>
</dbReference>
<dbReference type="InterPro" id="IPR007372">
    <property type="entry name" value="Lipid/polyisoprenoid-bd_YceI"/>
</dbReference>
<proteinExistence type="predicted"/>
<dbReference type="SMART" id="SM00867">
    <property type="entry name" value="YceI"/>
    <property type="match status" value="1"/>
</dbReference>
<sequence>MKKLTSVLAIVAATVLFAFKAPEKKAETYNVDASKSTIVWNGKKVTGEHTGNIKFANGNIQFDGKSVTGGSFVVDMNSITCTDITNADYNAKLVGHLKADDFFGTDKFATAKIDILGSKSLGGDKYEINGNLTIKGITKPITFQATVKQVKSSVVAAADVTINRTDFDIKFGSASFFNLGDKAISDNFNLKISLVAAK</sequence>